<evidence type="ECO:0008006" key="4">
    <source>
        <dbReference type="Google" id="ProtNLM"/>
    </source>
</evidence>
<feature type="non-terminal residue" evidence="2">
    <location>
        <position position="1"/>
    </location>
</feature>
<proteinExistence type="inferred from homology"/>
<comment type="similarity">
    <text evidence="1">Belongs to the asteroid family.</text>
</comment>
<dbReference type="PANTHER" id="PTHR15665">
    <property type="entry name" value="ASTEROID PROTEIN"/>
    <property type="match status" value="1"/>
</dbReference>
<evidence type="ECO:0000313" key="2">
    <source>
        <dbReference type="EMBL" id="KAF9456941.1"/>
    </source>
</evidence>
<dbReference type="PANTHER" id="PTHR15665:SF1">
    <property type="entry name" value="PROTEIN ASTEROID HOMOLOG 1"/>
    <property type="match status" value="1"/>
</dbReference>
<evidence type="ECO:0000313" key="3">
    <source>
        <dbReference type="Proteomes" id="UP000807353"/>
    </source>
</evidence>
<dbReference type="Proteomes" id="UP000807353">
    <property type="component" value="Unassembled WGS sequence"/>
</dbReference>
<sequence length="792" mass="89087">LGFQFPSEFMGIRGLTTYLQENQRTLCNTLSLPSVSPVPLVVDGWSFIYEIHRNSGLPWVYGGEYESYHRLVSVVVNAWIKVGFRLYFVFDGAYPPLKFPTLSSRLSQSHIQPSLLFFRTSSISRGTHRFLSETRIIPPLSYTTCVEALQKIRRTTDALEIHFADEEGDPYAVELAGRVGGYVAGNDSDFVVLNANGYRGYVPLNELMWYSSATTLPVKEQSDHEFQTVRKPKATKKPTDDAIVGRGIIPPDVDDQLAVTFKVYNPDTLAAHLKIPSTLLPLLGALIGNDYSVSDKSQNIQSLFFDRGLSSTQRISRVAHIILTILSPIPQKRQKHKHQLGSVMDLIDRSVNALLPRSTTLNSNEIEKIVDKIVDATLQYAIPRSERSNHGSSNAWSTGACPLHEPEFCPLLPLISRNFEMINKEGNEELSNVIKIRNFYLDAYRNGQLSPKIMDILNSATFWPRLFLENPDIETVGRSIGRPLREWGYAVIHDAVGLPYTEVEDTELGGEEHDNSDDEIVDVVESDDESGEDLLAPLKGQLQLLHGSDEGGTEPPIRVPLIQQHSRMPTVTEYIRRGTRVAEEVVVFKPLRALLSSISVPELHRRTDISTPLLLWPREDRLTVFLQVLGSDILPVRALSSEQLTVALSLRWALRITHERAQVFPSKDQDNERWSRREAHCFLASFSWTNSPADETNHESEFPPISNRSIQLMAQTLSALESIEHLSQILLLSEIVPSPACLLSGRTFHRHLTNTLTVKEPDTLPLLWEACSHGLDGAFREERAKKAKKVKK</sequence>
<accession>A0A9P5XWE2</accession>
<dbReference type="InterPro" id="IPR029060">
    <property type="entry name" value="PIN-like_dom_sf"/>
</dbReference>
<protein>
    <recommendedName>
        <fullName evidence="4">Asteroid domain-containing protein</fullName>
    </recommendedName>
</protein>
<dbReference type="InterPro" id="IPR026832">
    <property type="entry name" value="Asteroid"/>
</dbReference>
<comment type="caution">
    <text evidence="2">The sequence shown here is derived from an EMBL/GenBank/DDBJ whole genome shotgun (WGS) entry which is preliminary data.</text>
</comment>
<gene>
    <name evidence="2" type="ORF">BDZ94DRAFT_1124986</name>
</gene>
<name>A0A9P5XWE2_9AGAR</name>
<evidence type="ECO:0000256" key="1">
    <source>
        <dbReference type="ARBA" id="ARBA00007398"/>
    </source>
</evidence>
<reference evidence="2" key="1">
    <citation type="submission" date="2020-11" db="EMBL/GenBank/DDBJ databases">
        <authorList>
            <consortium name="DOE Joint Genome Institute"/>
            <person name="Ahrendt S."/>
            <person name="Riley R."/>
            <person name="Andreopoulos W."/>
            <person name="Labutti K."/>
            <person name="Pangilinan J."/>
            <person name="Ruiz-Duenas F.J."/>
            <person name="Barrasa J.M."/>
            <person name="Sanchez-Garcia M."/>
            <person name="Camarero S."/>
            <person name="Miyauchi S."/>
            <person name="Serrano A."/>
            <person name="Linde D."/>
            <person name="Babiker R."/>
            <person name="Drula E."/>
            <person name="Ayuso-Fernandez I."/>
            <person name="Pacheco R."/>
            <person name="Padilla G."/>
            <person name="Ferreira P."/>
            <person name="Barriuso J."/>
            <person name="Kellner H."/>
            <person name="Castanera R."/>
            <person name="Alfaro M."/>
            <person name="Ramirez L."/>
            <person name="Pisabarro A.G."/>
            <person name="Kuo A."/>
            <person name="Tritt A."/>
            <person name="Lipzen A."/>
            <person name="He G."/>
            <person name="Yan M."/>
            <person name="Ng V."/>
            <person name="Cullen D."/>
            <person name="Martin F."/>
            <person name="Rosso M.-N."/>
            <person name="Henrissat B."/>
            <person name="Hibbett D."/>
            <person name="Martinez A.T."/>
            <person name="Grigoriev I.V."/>
        </authorList>
    </citation>
    <scope>NUCLEOTIDE SEQUENCE</scope>
    <source>
        <strain evidence="2">CBS 247.69</strain>
    </source>
</reference>
<dbReference type="EMBL" id="MU150395">
    <property type="protein sequence ID" value="KAF9456941.1"/>
    <property type="molecule type" value="Genomic_DNA"/>
</dbReference>
<feature type="non-terminal residue" evidence="2">
    <location>
        <position position="792"/>
    </location>
</feature>
<dbReference type="OrthoDB" id="25987at2759"/>
<organism evidence="2 3">
    <name type="scientific">Collybia nuda</name>
    <dbReference type="NCBI Taxonomy" id="64659"/>
    <lineage>
        <taxon>Eukaryota</taxon>
        <taxon>Fungi</taxon>
        <taxon>Dikarya</taxon>
        <taxon>Basidiomycota</taxon>
        <taxon>Agaricomycotina</taxon>
        <taxon>Agaricomycetes</taxon>
        <taxon>Agaricomycetidae</taxon>
        <taxon>Agaricales</taxon>
        <taxon>Tricholomatineae</taxon>
        <taxon>Clitocybaceae</taxon>
        <taxon>Collybia</taxon>
    </lineage>
</organism>
<keyword evidence="3" id="KW-1185">Reference proteome</keyword>
<dbReference type="Gene3D" id="3.40.50.1010">
    <property type="entry name" value="5'-nuclease"/>
    <property type="match status" value="1"/>
</dbReference>
<dbReference type="SUPFAM" id="SSF88723">
    <property type="entry name" value="PIN domain-like"/>
    <property type="match status" value="1"/>
</dbReference>
<dbReference type="AlphaFoldDB" id="A0A9P5XWE2"/>